<evidence type="ECO:0000256" key="2">
    <source>
        <dbReference type="ARBA" id="ARBA00006375"/>
    </source>
</evidence>
<keyword evidence="7" id="KW-0496">Mitochondrion</keyword>
<dbReference type="PROSITE" id="PS50920">
    <property type="entry name" value="SOLCAR"/>
    <property type="match status" value="3"/>
</dbReference>
<evidence type="ECO:0000256" key="8">
    <source>
        <dbReference type="ARBA" id="ARBA00023136"/>
    </source>
</evidence>
<evidence type="ECO:0000256" key="3">
    <source>
        <dbReference type="ARBA" id="ARBA00022448"/>
    </source>
</evidence>
<dbReference type="RefSeq" id="XP_017990576.1">
    <property type="nucleotide sequence ID" value="XM_018135077.1"/>
</dbReference>
<comment type="subcellular location">
    <subcellularLocation>
        <location evidence="1">Mitochondrion membrane</location>
        <topology evidence="1">Multi-pass membrane protein</topology>
    </subcellularLocation>
</comment>
<dbReference type="GO" id="GO:0031966">
    <property type="term" value="C:mitochondrial membrane"/>
    <property type="evidence" value="ECO:0007669"/>
    <property type="project" value="UniProtKB-SubCell"/>
</dbReference>
<dbReference type="STRING" id="77020.A0A0M8MRM6"/>
<dbReference type="InterPro" id="IPR002067">
    <property type="entry name" value="MCP"/>
</dbReference>
<reference evidence="11 12" key="1">
    <citation type="submission" date="2015-07" db="EMBL/GenBank/DDBJ databases">
        <title>Draft Genome Sequence of Malassezia furfur CBS1878 and Malassezia pachydermatis CBS1879.</title>
        <authorList>
            <person name="Triana S."/>
            <person name="Ohm R."/>
            <person name="Gonzalez A."/>
            <person name="DeCock H."/>
            <person name="Restrepo S."/>
            <person name="Celis A."/>
        </authorList>
    </citation>
    <scope>NUCLEOTIDE SEQUENCE [LARGE SCALE GENOMIC DNA]</scope>
    <source>
        <strain evidence="11 12">CBS 1879</strain>
    </source>
</reference>
<keyword evidence="5" id="KW-0677">Repeat</keyword>
<accession>A0A0M8MRM6</accession>
<keyword evidence="6" id="KW-1133">Transmembrane helix</keyword>
<keyword evidence="4 9" id="KW-0812">Transmembrane</keyword>
<evidence type="ECO:0000256" key="4">
    <source>
        <dbReference type="ARBA" id="ARBA00022692"/>
    </source>
</evidence>
<dbReference type="PRINTS" id="PR00926">
    <property type="entry name" value="MITOCARRIER"/>
</dbReference>
<proteinExistence type="inferred from homology"/>
<comment type="similarity">
    <text evidence="2 10">Belongs to the mitochondrial carrier (TC 2.A.29) family.</text>
</comment>
<dbReference type="GO" id="GO:0055085">
    <property type="term" value="P:transmembrane transport"/>
    <property type="evidence" value="ECO:0007669"/>
    <property type="project" value="InterPro"/>
</dbReference>
<dbReference type="InterPro" id="IPR018108">
    <property type="entry name" value="MCP_transmembrane"/>
</dbReference>
<dbReference type="EMBL" id="LGAV01000008">
    <property type="protein sequence ID" value="KOS12944.1"/>
    <property type="molecule type" value="Genomic_DNA"/>
</dbReference>
<name>A0A0M8MRM6_9BASI</name>
<evidence type="ECO:0000256" key="5">
    <source>
        <dbReference type="ARBA" id="ARBA00022737"/>
    </source>
</evidence>
<evidence type="ECO:0000256" key="9">
    <source>
        <dbReference type="PROSITE-ProRule" id="PRU00282"/>
    </source>
</evidence>
<dbReference type="InterPro" id="IPR050391">
    <property type="entry name" value="Mito_Metabolite_Transporter"/>
</dbReference>
<dbReference type="PANTHER" id="PTHR45618">
    <property type="entry name" value="MITOCHONDRIAL DICARBOXYLATE CARRIER-RELATED"/>
    <property type="match status" value="1"/>
</dbReference>
<protein>
    <submittedName>
        <fullName evidence="11">Dicarboxylic acid transporter</fullName>
    </submittedName>
</protein>
<feature type="repeat" description="Solcar" evidence="9">
    <location>
        <begin position="232"/>
        <end position="315"/>
    </location>
</feature>
<dbReference type="Proteomes" id="UP000037751">
    <property type="component" value="Unassembled WGS sequence"/>
</dbReference>
<evidence type="ECO:0000256" key="1">
    <source>
        <dbReference type="ARBA" id="ARBA00004225"/>
    </source>
</evidence>
<comment type="caution">
    <text evidence="11">The sequence shown here is derived from an EMBL/GenBank/DDBJ whole genome shotgun (WGS) entry which is preliminary data.</text>
</comment>
<feature type="repeat" description="Solcar" evidence="9">
    <location>
        <begin position="131"/>
        <end position="222"/>
    </location>
</feature>
<evidence type="ECO:0000313" key="12">
    <source>
        <dbReference type="Proteomes" id="UP000037751"/>
    </source>
</evidence>
<keyword evidence="8 9" id="KW-0472">Membrane</keyword>
<dbReference type="Pfam" id="PF00153">
    <property type="entry name" value="Mito_carr"/>
    <property type="match status" value="3"/>
</dbReference>
<dbReference type="VEuPathDB" id="FungiDB:Malapachy_0561"/>
<dbReference type="SUPFAM" id="SSF103506">
    <property type="entry name" value="Mitochondrial carrier"/>
    <property type="match status" value="1"/>
</dbReference>
<dbReference type="AlphaFoldDB" id="A0A0M8MRM6"/>
<dbReference type="GeneID" id="28726952"/>
<evidence type="ECO:0000256" key="7">
    <source>
        <dbReference type="ARBA" id="ARBA00023128"/>
    </source>
</evidence>
<evidence type="ECO:0000256" key="10">
    <source>
        <dbReference type="RuleBase" id="RU000488"/>
    </source>
</evidence>
<gene>
    <name evidence="11" type="ORF">Malapachy_0561</name>
</gene>
<evidence type="ECO:0000256" key="6">
    <source>
        <dbReference type="ARBA" id="ARBA00022989"/>
    </source>
</evidence>
<dbReference type="OrthoDB" id="448427at2759"/>
<evidence type="ECO:0000313" key="11">
    <source>
        <dbReference type="EMBL" id="KOS12944.1"/>
    </source>
</evidence>
<sequence>MSKSTASSSNTTVLVPSHIKTSAVSVEQPPAKPVQKTPNVYPFWLGGVASSIAVCFTHPLDLARVRLQNSPTKMSTGQLICSTIAGEGVRGLYIGLSASILRQMTYSLTRFAAYEEMKNYVQRTRFTDKPIPMWITISAASLAGAAGGIAGNPADLVLVRMTSDLFREPSQRFQYRNCFDGVMRIIKDEGVRALFRGWQPNTVRAALMNASQLASYDFFKDLLLSTGLFTNGTLAHYLTSSLLAGTVATTITSPADVVRSRLMNVRGTESGVPQLLNAMRSEGPMFLFRGWVPSWMRLAPQTVIVLTLLEELRHLVDYCRGT</sequence>
<dbReference type="InterPro" id="IPR023395">
    <property type="entry name" value="MCP_dom_sf"/>
</dbReference>
<keyword evidence="12" id="KW-1185">Reference proteome</keyword>
<dbReference type="Gene3D" id="1.50.40.10">
    <property type="entry name" value="Mitochondrial carrier domain"/>
    <property type="match status" value="1"/>
</dbReference>
<organism evidence="11 12">
    <name type="scientific">Malassezia pachydermatis</name>
    <dbReference type="NCBI Taxonomy" id="77020"/>
    <lineage>
        <taxon>Eukaryota</taxon>
        <taxon>Fungi</taxon>
        <taxon>Dikarya</taxon>
        <taxon>Basidiomycota</taxon>
        <taxon>Ustilaginomycotina</taxon>
        <taxon>Malasseziomycetes</taxon>
        <taxon>Malasseziales</taxon>
        <taxon>Malasseziaceae</taxon>
        <taxon>Malassezia</taxon>
    </lineage>
</organism>
<feature type="repeat" description="Solcar" evidence="9">
    <location>
        <begin position="37"/>
        <end position="120"/>
    </location>
</feature>
<keyword evidence="3 10" id="KW-0813">Transport</keyword>